<accession>A0AAU9AEY6</accession>
<evidence type="ECO:0000313" key="2">
    <source>
        <dbReference type="EMBL" id="BAV96109.1"/>
    </source>
</evidence>
<dbReference type="PANTHER" id="PTHR38339">
    <property type="entry name" value="TRANSGLUTAMINASE DOMAIN PROTEIN"/>
    <property type="match status" value="1"/>
</dbReference>
<dbReference type="InterPro" id="IPR002931">
    <property type="entry name" value="Transglutaminase-like"/>
</dbReference>
<gene>
    <name evidence="2" type="ORF">LEN_0622</name>
</gene>
<feature type="domain" description="Transglutaminase-like" evidence="1">
    <location>
        <begin position="380"/>
        <end position="442"/>
    </location>
</feature>
<dbReference type="EMBL" id="AP014940">
    <property type="protein sequence ID" value="BAV96109.1"/>
    <property type="molecule type" value="Genomic_DNA"/>
</dbReference>
<proteinExistence type="predicted"/>
<reference evidence="2 3" key="1">
    <citation type="journal article" date="2017" name="DNA Res.">
        <title>Complete genome sequence and expression profile of the commercial lytic enzyme producer Lysobacter enzymogenes M497-1.</title>
        <authorList>
            <person name="Takami H."/>
            <person name="Toyoda A."/>
            <person name="Uchiyama I."/>
            <person name="Itoh T."/>
            <person name="Takaki Y."/>
            <person name="Arai W."/>
            <person name="Nishi S."/>
            <person name="Kawai M."/>
            <person name="Shinya K."/>
            <person name="Ikeda H."/>
        </authorList>
    </citation>
    <scope>NUCLEOTIDE SEQUENCE [LARGE SCALE GENOMIC DNA]</scope>
    <source>
        <strain evidence="2 3">M497-1</strain>
    </source>
</reference>
<name>A0AAU9AEY6_LYSEN</name>
<organism evidence="2 3">
    <name type="scientific">Lysobacter enzymogenes</name>
    <dbReference type="NCBI Taxonomy" id="69"/>
    <lineage>
        <taxon>Bacteria</taxon>
        <taxon>Pseudomonadati</taxon>
        <taxon>Pseudomonadota</taxon>
        <taxon>Gammaproteobacteria</taxon>
        <taxon>Lysobacterales</taxon>
        <taxon>Lysobacteraceae</taxon>
        <taxon>Lysobacter</taxon>
    </lineage>
</organism>
<evidence type="ECO:0000313" key="3">
    <source>
        <dbReference type="Proteomes" id="UP000218824"/>
    </source>
</evidence>
<dbReference type="SUPFAM" id="SSF54001">
    <property type="entry name" value="Cysteine proteinases"/>
    <property type="match status" value="1"/>
</dbReference>
<dbReference type="AlphaFoldDB" id="A0AAU9AEY6"/>
<sequence>MDPVTDLLFIAPRARAIVSPAGRWRTRALALGLIFALPALVLGLRVSVAPVQAQARAAGEAAAREELAAVVASIDAGRFEQARAQIDAALQQRGLDDGARAALEFQRERMRRIRLDFSLDRAQAEQKLRAQIPNLTADEFDAWDRHGLLESMTIDGDKRYFQRAPSNLFRLSPQALARRRADAKPLSVGPMETLNDHQREVRDAALERGYGAPRRVRITQALTVNADAVPAGKTVRAWLPYPRELPHQQEGLRFLASAPATHRIAPASTLQRTVYLEQRAQAGKPTKFEVSYELTVYGQYRRIDPDRVVPAPVNEQTRPYLGERAPHIVYTPALREFSRKVVGDEKNPYKIAQKLYAAVDAIPWAGAREYSTISNISDYALHAGHADCGQQTLLLMALLRLNGIPARWQSGWVYGDNGYTNMHDWAWMYLAPYGWLPVDVTTGRFDSPDPQLAGFYLGGLDAYRVAYNDDYGRQFVPAKRFDRSETVDSQRGEVEWEGGNLYFDQWDYDYHAQVLPTKD</sequence>
<dbReference type="Proteomes" id="UP000218824">
    <property type="component" value="Chromosome"/>
</dbReference>
<evidence type="ECO:0000259" key="1">
    <source>
        <dbReference type="SMART" id="SM00460"/>
    </source>
</evidence>
<dbReference type="KEGG" id="lem:LEN_0622"/>
<protein>
    <recommendedName>
        <fullName evidence="1">Transglutaminase-like domain-containing protein</fullName>
    </recommendedName>
</protein>
<dbReference type="PANTHER" id="PTHR38339:SF1">
    <property type="entry name" value="TRANSGLUTAMINASE-LIKE DOMAIN-CONTAINING PROTEIN"/>
    <property type="match status" value="1"/>
</dbReference>
<dbReference type="InterPro" id="IPR038765">
    <property type="entry name" value="Papain-like_cys_pep_sf"/>
</dbReference>
<dbReference type="SMART" id="SM00460">
    <property type="entry name" value="TGc"/>
    <property type="match status" value="1"/>
</dbReference>
<dbReference type="Gene3D" id="3.10.620.30">
    <property type="match status" value="1"/>
</dbReference>
<dbReference type="Pfam" id="PF01841">
    <property type="entry name" value="Transglut_core"/>
    <property type="match status" value="1"/>
</dbReference>